<accession>A0ABX1A9M8</accession>
<comment type="caution">
    <text evidence="3">The sequence shown here is derived from an EMBL/GenBank/DDBJ whole genome shotgun (WGS) entry which is preliminary data.</text>
</comment>
<evidence type="ECO:0000313" key="3">
    <source>
        <dbReference type="EMBL" id="NJP50489.1"/>
    </source>
</evidence>
<feature type="compositionally biased region" description="Low complexity" evidence="1">
    <location>
        <begin position="153"/>
        <end position="171"/>
    </location>
</feature>
<feature type="region of interest" description="Disordered" evidence="1">
    <location>
        <begin position="147"/>
        <end position="171"/>
    </location>
</feature>
<name>A0ABX1A9M8_9ACTN</name>
<feature type="signal peptide" evidence="2">
    <location>
        <begin position="1"/>
        <end position="28"/>
    </location>
</feature>
<reference evidence="3 4" key="1">
    <citation type="submission" date="2020-03" db="EMBL/GenBank/DDBJ databases">
        <title>WGS of actinomycetes isolated from Thailand.</title>
        <authorList>
            <person name="Thawai C."/>
        </authorList>
    </citation>
    <scope>NUCLEOTIDE SEQUENCE [LARGE SCALE GENOMIC DNA]</scope>
    <source>
        <strain evidence="3 4">SBST2-5</strain>
    </source>
</reference>
<keyword evidence="2" id="KW-0732">Signal</keyword>
<evidence type="ECO:0008006" key="5">
    <source>
        <dbReference type="Google" id="ProtNLM"/>
    </source>
</evidence>
<gene>
    <name evidence="3" type="ORF">HCJ93_10510</name>
</gene>
<feature type="chain" id="PRO_5046836013" description="Lipoprotein" evidence="2">
    <location>
        <begin position="29"/>
        <end position="171"/>
    </location>
</feature>
<proteinExistence type="predicted"/>
<evidence type="ECO:0000313" key="4">
    <source>
        <dbReference type="Proteomes" id="UP000730591"/>
    </source>
</evidence>
<feature type="region of interest" description="Disordered" evidence="1">
    <location>
        <begin position="32"/>
        <end position="70"/>
    </location>
</feature>
<evidence type="ECO:0000256" key="1">
    <source>
        <dbReference type="SAM" id="MobiDB-lite"/>
    </source>
</evidence>
<dbReference type="EMBL" id="JAATEM010000010">
    <property type="protein sequence ID" value="NJP50489.1"/>
    <property type="molecule type" value="Genomic_DNA"/>
</dbReference>
<sequence length="171" mass="16611">MTSVSSVTFSRVRVAALALGLAGTLALTGCSDDDGGSGDSKASPTPSATAPGGDGATASPEAKGSDLEGSWLATTGGKAVALVVNGEQAGLFATGGTVCSGSAREDAGTTTIRLKCTDGDKDRATGTVESVSGKSLKVTWDSGLGTETYQKAEGGTLPPGLPTEGLESAAP</sequence>
<organism evidence="3 4">
    <name type="scientific">Streptomyces composti</name>
    <dbReference type="NCBI Taxonomy" id="2720025"/>
    <lineage>
        <taxon>Bacteria</taxon>
        <taxon>Bacillati</taxon>
        <taxon>Actinomycetota</taxon>
        <taxon>Actinomycetes</taxon>
        <taxon>Kitasatosporales</taxon>
        <taxon>Streptomycetaceae</taxon>
        <taxon>Streptomyces</taxon>
    </lineage>
</organism>
<dbReference type="Proteomes" id="UP000730591">
    <property type="component" value="Unassembled WGS sequence"/>
</dbReference>
<keyword evidence="4" id="KW-1185">Reference proteome</keyword>
<evidence type="ECO:0000256" key="2">
    <source>
        <dbReference type="SAM" id="SignalP"/>
    </source>
</evidence>
<protein>
    <recommendedName>
        <fullName evidence="5">Lipoprotein</fullName>
    </recommendedName>
</protein>